<dbReference type="PANTHER" id="PTHR36836:SF1">
    <property type="entry name" value="COLANIC ACID BIOSYNTHESIS PROTEIN WCAK"/>
    <property type="match status" value="1"/>
</dbReference>
<sequence>MSPARGTMESMPSPRRPRIVVVGDVGGGSTLHVGDEAMTETAVAELRRRGLDGLLLLSRNPADTRARYGVASIQRIGFAGLDHDAVMARYDRVLRLLEGDGDALPPGDPAHTVIRTVRDADAVLIAGGGNITTLYAEHLAERAAVGAIAARAGIPLAIGGQSLGPDFSAEDSLRVAALLRSSHLTAAREPGSFALGRALAPGTRLVETGDDAVLLGPADASDEEIARRHGLVPGGFVALSFSPASGVMGYATLLDDLRHLAGSIAAHTSLPLVLVRHEGAMDPADSLADDAIAVALAPLGVASPRMLDARTSAALTRSAALCVTSRYHGAVFALAGAVPTVALWPERYSLQKMQGLLAHHGLDDWCAPLSAIGTGHAERLISAAWEHRGAIAEHLASARPAARAHAEQWWDAVAAVLTGREPSIPGPYPTPPRLDLEGSLAAELRRMAALTLAAEGAGGHAGDDEAARWQARVRELETSSSWRMTAPLRAVSGFLRGHRDPARGGRGPGGVG</sequence>
<comment type="caution">
    <text evidence="2">The sequence shown here is derived from an EMBL/GenBank/DDBJ whole genome shotgun (WGS) entry which is preliminary data.</text>
</comment>
<keyword evidence="3" id="KW-1185">Reference proteome</keyword>
<dbReference type="Proteomes" id="UP000552883">
    <property type="component" value="Unassembled WGS sequence"/>
</dbReference>
<gene>
    <name evidence="2" type="ORF">BJ959_002028</name>
</gene>
<accession>A0A840XJ90</accession>
<evidence type="ECO:0000313" key="3">
    <source>
        <dbReference type="Proteomes" id="UP000552883"/>
    </source>
</evidence>
<dbReference type="EMBL" id="JACHBS010000001">
    <property type="protein sequence ID" value="MBB5618532.1"/>
    <property type="molecule type" value="Genomic_DNA"/>
</dbReference>
<dbReference type="AlphaFoldDB" id="A0A840XJ90"/>
<dbReference type="InterPro" id="IPR007345">
    <property type="entry name" value="Polysacch_pyruvyl_Trfase"/>
</dbReference>
<protein>
    <submittedName>
        <fullName evidence="2">Polysaccharide pyruvyl transferase WcaK-like protein</fullName>
    </submittedName>
</protein>
<proteinExistence type="predicted"/>
<dbReference type="PANTHER" id="PTHR36836">
    <property type="entry name" value="COLANIC ACID BIOSYNTHESIS PROTEIN WCAK"/>
    <property type="match status" value="1"/>
</dbReference>
<dbReference type="GO" id="GO:0016740">
    <property type="term" value="F:transferase activity"/>
    <property type="evidence" value="ECO:0007669"/>
    <property type="project" value="UniProtKB-KW"/>
</dbReference>
<evidence type="ECO:0000313" key="2">
    <source>
        <dbReference type="EMBL" id="MBB5618532.1"/>
    </source>
</evidence>
<dbReference type="Pfam" id="PF04230">
    <property type="entry name" value="PS_pyruv_trans"/>
    <property type="match status" value="1"/>
</dbReference>
<dbReference type="OrthoDB" id="3268731at2"/>
<evidence type="ECO:0000259" key="1">
    <source>
        <dbReference type="Pfam" id="PF04230"/>
    </source>
</evidence>
<feature type="domain" description="Polysaccharide pyruvyl transferase" evidence="1">
    <location>
        <begin position="33"/>
        <end position="345"/>
    </location>
</feature>
<reference evidence="2 3" key="1">
    <citation type="submission" date="2020-08" db="EMBL/GenBank/DDBJ databases">
        <title>Sequencing the genomes of 1000 actinobacteria strains.</title>
        <authorList>
            <person name="Klenk H.-P."/>
        </authorList>
    </citation>
    <scope>NUCLEOTIDE SEQUENCE [LARGE SCALE GENOMIC DNA]</scope>
    <source>
        <strain evidence="2 3">DSM 23889</strain>
    </source>
</reference>
<keyword evidence="2" id="KW-0808">Transferase</keyword>
<dbReference type="RefSeq" id="WP_153981441.1">
    <property type="nucleotide sequence ID" value="NZ_BAAANZ010000002.1"/>
</dbReference>
<organism evidence="2 3">
    <name type="scientific">Microcella frigidaquae</name>
    <dbReference type="NCBI Taxonomy" id="424758"/>
    <lineage>
        <taxon>Bacteria</taxon>
        <taxon>Bacillati</taxon>
        <taxon>Actinomycetota</taxon>
        <taxon>Actinomycetes</taxon>
        <taxon>Micrococcales</taxon>
        <taxon>Microbacteriaceae</taxon>
        <taxon>Microcella</taxon>
    </lineage>
</organism>
<name>A0A840XJ90_9MICO</name>